<proteinExistence type="predicted"/>
<accession>A0AAE3IMA1</accession>
<keyword evidence="1" id="KW-0472">Membrane</keyword>
<evidence type="ECO:0000313" key="3">
    <source>
        <dbReference type="Proteomes" id="UP001209317"/>
    </source>
</evidence>
<dbReference type="InterPro" id="IPR050445">
    <property type="entry name" value="Bact_polysacc_biosynth/exp"/>
</dbReference>
<dbReference type="AlphaFoldDB" id="A0AAE3IMA1"/>
<dbReference type="GO" id="GO:0005886">
    <property type="term" value="C:plasma membrane"/>
    <property type="evidence" value="ECO:0007669"/>
    <property type="project" value="TreeGrafter"/>
</dbReference>
<protein>
    <recommendedName>
        <fullName evidence="4">Lipopolysaccharide biosynthesis protein</fullName>
    </recommendedName>
</protein>
<dbReference type="InterPro" id="IPR027417">
    <property type="entry name" value="P-loop_NTPase"/>
</dbReference>
<dbReference type="GO" id="GO:0004713">
    <property type="term" value="F:protein tyrosine kinase activity"/>
    <property type="evidence" value="ECO:0007669"/>
    <property type="project" value="TreeGrafter"/>
</dbReference>
<feature type="transmembrane region" description="Helical" evidence="1">
    <location>
        <begin position="15"/>
        <end position="34"/>
    </location>
</feature>
<keyword evidence="3" id="KW-1185">Reference proteome</keyword>
<dbReference type="Proteomes" id="UP001209317">
    <property type="component" value="Unassembled WGS sequence"/>
</dbReference>
<comment type="caution">
    <text evidence="2">The sequence shown here is derived from an EMBL/GenBank/DDBJ whole genome shotgun (WGS) entry which is preliminary data.</text>
</comment>
<evidence type="ECO:0000256" key="1">
    <source>
        <dbReference type="SAM" id="Phobius"/>
    </source>
</evidence>
<evidence type="ECO:0000313" key="2">
    <source>
        <dbReference type="EMBL" id="MCU7694189.1"/>
    </source>
</evidence>
<keyword evidence="1" id="KW-1133">Transmembrane helix</keyword>
<evidence type="ECO:0008006" key="4">
    <source>
        <dbReference type="Google" id="ProtNLM"/>
    </source>
</evidence>
<dbReference type="EMBL" id="JAOTPL010000007">
    <property type="protein sequence ID" value="MCU7694189.1"/>
    <property type="molecule type" value="Genomic_DNA"/>
</dbReference>
<gene>
    <name evidence="2" type="ORF">OD355_06650</name>
</gene>
<name>A0AAE3IMA1_9BACT</name>
<keyword evidence="1" id="KW-0812">Transmembrane</keyword>
<organism evidence="2 3">
    <name type="scientific">Haoranjiania flava</name>
    <dbReference type="NCBI Taxonomy" id="1856322"/>
    <lineage>
        <taxon>Bacteria</taxon>
        <taxon>Pseudomonadati</taxon>
        <taxon>Bacteroidota</taxon>
        <taxon>Chitinophagia</taxon>
        <taxon>Chitinophagales</taxon>
        <taxon>Chitinophagaceae</taxon>
        <taxon>Haoranjiania</taxon>
    </lineage>
</organism>
<feature type="transmembrane region" description="Helical" evidence="1">
    <location>
        <begin position="463"/>
        <end position="487"/>
    </location>
</feature>
<sequence length="725" mass="81504">MNLNLKDFLKYLSHFKWFIIIIPVLCVVLTYLFVKELPKKYKSNTLISTGITQQLSESALLENRTADNFKISQQFGNLLEMMQTRRAITQLSYKLVLHDLKNPEHPFTKYSRLITQLSPQQRDTVIKAFESRLSSQALISPADNSEYRLYDILKSAAYDDKSLLKKIEIRRSGESDFINVTYTSHNPDLSAFVVNTLSNDFINYYTNLSMMSRQQSLAVLDTMLREKGSEMMNKNAAVVNSSIHATAQEAGALNAQRRSDLINQKVSEAESQRLGALRNISSIEGALDEINAKLNGDGGYLQQDGYKENSEIIRIDNQLQLANQRYVNNNFRPQDKAAIDSLQNIKSGLVLTSSSAQNTNYKGLKQSLIAQKMKLENDLASARSGLAAIEQQLRAIGPRQGYSAVAARAGSQESLIREAGMSAKDYADVKEQYDKASLLSKAGVNLALVEPGLPGSPEPSRDYLYMAFSGVSSLFMLLFALLLVFMLNKTVVTPAQLEYTTKQKVLGWVNYIGEDKDLRTIWNDNAKDNEYACYKDALRSLRVDLNEIMGDDKKVLGITSLCRQEGRSFLANGLSYAFAMMGKNVLLICEKGSNLTNVITNTNDDATSQVFESFLVKKEIQIENRITVLNRDTSHNSLLELKDSKSLIAGFDILKDTFDIVIVDIDSSQDMHKVKEWMMFCDKSISVFEAGNKIKKENHVFVNYLSRQPGFIGWVMNKVQVKHVS</sequence>
<dbReference type="SUPFAM" id="SSF52540">
    <property type="entry name" value="P-loop containing nucleoside triphosphate hydrolases"/>
    <property type="match status" value="1"/>
</dbReference>
<dbReference type="Gene3D" id="3.40.50.300">
    <property type="entry name" value="P-loop containing nucleotide triphosphate hydrolases"/>
    <property type="match status" value="1"/>
</dbReference>
<reference evidence="2" key="1">
    <citation type="submission" date="2022-10" db="EMBL/GenBank/DDBJ databases">
        <authorList>
            <person name="Kim H.S."/>
            <person name="Kim J.-S."/>
            <person name="Suh M.K."/>
            <person name="Eom M.K."/>
            <person name="Lee J.-S."/>
        </authorList>
    </citation>
    <scope>NUCLEOTIDE SEQUENCE</scope>
    <source>
        <strain evidence="2">LIP-5</strain>
    </source>
</reference>
<dbReference type="PANTHER" id="PTHR32309">
    <property type="entry name" value="TYROSINE-PROTEIN KINASE"/>
    <property type="match status" value="1"/>
</dbReference>
<dbReference type="RefSeq" id="WP_263037675.1">
    <property type="nucleotide sequence ID" value="NZ_JAOTPL010000007.1"/>
</dbReference>
<dbReference type="PANTHER" id="PTHR32309:SF13">
    <property type="entry name" value="FERRIC ENTEROBACTIN TRANSPORT PROTEIN FEPE"/>
    <property type="match status" value="1"/>
</dbReference>